<dbReference type="Pfam" id="PF13354">
    <property type="entry name" value="Beta-lactamase2"/>
    <property type="match status" value="1"/>
</dbReference>
<name>A0A1N7AXZ9_9FIRM</name>
<dbReference type="SUPFAM" id="SSF56601">
    <property type="entry name" value="beta-lactamase/transpeptidase-like"/>
    <property type="match status" value="1"/>
</dbReference>
<keyword evidence="1" id="KW-0732">Signal</keyword>
<dbReference type="EMBL" id="FTNC01000026">
    <property type="protein sequence ID" value="SIR43868.1"/>
    <property type="molecule type" value="Genomic_DNA"/>
</dbReference>
<evidence type="ECO:0000259" key="2">
    <source>
        <dbReference type="Pfam" id="PF13354"/>
    </source>
</evidence>
<dbReference type="Proteomes" id="UP000185669">
    <property type="component" value="Unassembled WGS sequence"/>
</dbReference>
<proteinExistence type="predicted"/>
<dbReference type="OrthoDB" id="9775096at2"/>
<sequence length="396" mass="44880">MKINLLICMLLILFFISTGVLAASEAEVLKDIFNIEKENLESLFAASFLEQVSLNQIEAIVKQYGSVLGAVQSAEKTEDGYRLQFENGTVPAQISLNEEGKIIRLWFGNYNLTEDNLDSILAELKELPGELSVSVIKNNQKKVISYNDQKTMAVGSSFKLHVLKKLYEKIEENNKNWSDIVELETENRSLPSGILQDWPAGTPLTLRTLSNLMISQSDNTATDNLIDYLGRTELEADLTERNIPFLKTREFFMLKFSDDVQLRKNYLNSDLEGKRDILAEISGQKFNKIEVGTKPILIDRLEWFFSTEELAELIYQLREAPEIKINPGLVDKNEYYLAGFKGGSEPGVLQFTQLLQRTEESDIYAVSVTINNSEQEVKQQQVAQLTSRLISAVLEK</sequence>
<organism evidence="3 4">
    <name type="scientific">Halanaerobium kushneri</name>
    <dbReference type="NCBI Taxonomy" id="56779"/>
    <lineage>
        <taxon>Bacteria</taxon>
        <taxon>Bacillati</taxon>
        <taxon>Bacillota</taxon>
        <taxon>Clostridia</taxon>
        <taxon>Halanaerobiales</taxon>
        <taxon>Halanaerobiaceae</taxon>
        <taxon>Halanaerobium</taxon>
    </lineage>
</organism>
<dbReference type="RefSeq" id="WP_076545898.1">
    <property type="nucleotide sequence ID" value="NZ_FTNC01000026.1"/>
</dbReference>
<protein>
    <submittedName>
        <fullName evidence="3">Beta-lactamase enzyme family protein</fullName>
    </submittedName>
</protein>
<accession>A0A1N7AXZ9</accession>
<dbReference type="InterPro" id="IPR045155">
    <property type="entry name" value="Beta-lactam_cat"/>
</dbReference>
<evidence type="ECO:0000313" key="3">
    <source>
        <dbReference type="EMBL" id="SIR43868.1"/>
    </source>
</evidence>
<feature type="chain" id="PRO_5013088532" evidence="1">
    <location>
        <begin position="23"/>
        <end position="396"/>
    </location>
</feature>
<dbReference type="InterPro" id="IPR000871">
    <property type="entry name" value="Beta-lactam_class-A"/>
</dbReference>
<feature type="signal peptide" evidence="1">
    <location>
        <begin position="1"/>
        <end position="22"/>
    </location>
</feature>
<dbReference type="STRING" id="56779.SAMN05421834_12630"/>
<dbReference type="Gene3D" id="3.40.710.10">
    <property type="entry name" value="DD-peptidase/beta-lactamase superfamily"/>
    <property type="match status" value="1"/>
</dbReference>
<evidence type="ECO:0000313" key="4">
    <source>
        <dbReference type="Proteomes" id="UP000185669"/>
    </source>
</evidence>
<evidence type="ECO:0000256" key="1">
    <source>
        <dbReference type="SAM" id="SignalP"/>
    </source>
</evidence>
<dbReference type="GO" id="GO:0030655">
    <property type="term" value="P:beta-lactam antibiotic catabolic process"/>
    <property type="evidence" value="ECO:0007669"/>
    <property type="project" value="InterPro"/>
</dbReference>
<reference evidence="4" key="1">
    <citation type="submission" date="2017-01" db="EMBL/GenBank/DDBJ databases">
        <authorList>
            <person name="Varghese N."/>
            <person name="Submissions S."/>
        </authorList>
    </citation>
    <scope>NUCLEOTIDE SEQUENCE [LARGE SCALE GENOMIC DNA]</scope>
    <source>
        <strain evidence="4">ATCC 700103</strain>
    </source>
</reference>
<dbReference type="GO" id="GO:0046677">
    <property type="term" value="P:response to antibiotic"/>
    <property type="evidence" value="ECO:0007669"/>
    <property type="project" value="InterPro"/>
</dbReference>
<feature type="domain" description="Beta-lactamase class A catalytic" evidence="2">
    <location>
        <begin position="136"/>
        <end position="239"/>
    </location>
</feature>
<dbReference type="GO" id="GO:0008800">
    <property type="term" value="F:beta-lactamase activity"/>
    <property type="evidence" value="ECO:0007669"/>
    <property type="project" value="InterPro"/>
</dbReference>
<gene>
    <name evidence="3" type="ORF">SAMN05421834_12630</name>
</gene>
<dbReference type="AlphaFoldDB" id="A0A1N7AXZ9"/>
<dbReference type="PANTHER" id="PTHR35333">
    <property type="entry name" value="BETA-LACTAMASE"/>
    <property type="match status" value="1"/>
</dbReference>
<dbReference type="InterPro" id="IPR012338">
    <property type="entry name" value="Beta-lactam/transpept-like"/>
</dbReference>
<dbReference type="PANTHER" id="PTHR35333:SF5">
    <property type="entry name" value="CONSERVED LIPOPROTEIN LPQF-RELATED"/>
    <property type="match status" value="1"/>
</dbReference>
<keyword evidence="4" id="KW-1185">Reference proteome</keyword>